<reference evidence="3 4" key="1">
    <citation type="submission" date="2020-08" db="EMBL/GenBank/DDBJ databases">
        <title>The Agave Microbiome: Exploring the role of microbial communities in plant adaptations to desert environments.</title>
        <authorList>
            <person name="Partida-Martinez L.P."/>
        </authorList>
    </citation>
    <scope>NUCLEOTIDE SEQUENCE [LARGE SCALE GENOMIC DNA]</scope>
    <source>
        <strain evidence="3 4">AS2.23</strain>
    </source>
</reference>
<dbReference type="EMBL" id="JACHVY010000001">
    <property type="protein sequence ID" value="MBB2900232.1"/>
    <property type="molecule type" value="Genomic_DNA"/>
</dbReference>
<sequence length="674" mass="74005">MARDAWSRRRGGRYRYGEWAGGPDPLAPPYDVRAALDEVGREVLRGGSLREALRDLLRRGPDGRSGMDELRARAARLRKEAARRGDLDGALTKARAQLDQALAAERDELAGRDGDDARFAETRLDALPRSTAQAVRDLEDYPWASEQARQQYQRILDALREDVLGQQFQGMKQALQGGDPAAVQALKDMMSDLNDLLAKKARGEDTPEDFQEFMAKHGETLGEEGIEDLDDLVDALARRAAAASRLMRSLSPQQREELQSLMQQAMGDDVDLQAQVAQLGDNLRALRPDLDFSRGERVRGQRGSEPLGYGEAADALQDVSELDDLLDQLGQEHPGATLDDVDVDVLERQLGRGAADDLRRLRDLERELQRQGWLSRSAEGLTLSPKALRRLGQTALRDVLGRLDAGGRGEHDDRDAGAGGEPTGATRPWRFGDEQPLDVVRTVSNALKRGAAQGRSGAVALSWEDFEVVETERRTGAAVALCVDLSFSMAAEGRWGPMKETALALSHLISTKFPHDALQIIGFGLHAQPMTVGELAEVEPDFVQGTNLQHALSLARRHLRRHPDAEPVVLVITDGEPTAHLDDSRGAPEAVFQWPPTPAAIRATVHEVDLLTRSGATINLFMLGEDPGLRRFVEAVARRNGGRVLSPSPDRLGQYVVDDYLRSRGGRRGSRRAS</sequence>
<dbReference type="InterPro" id="IPR002035">
    <property type="entry name" value="VWF_A"/>
</dbReference>
<evidence type="ECO:0000313" key="4">
    <source>
        <dbReference type="Proteomes" id="UP000533269"/>
    </source>
</evidence>
<dbReference type="SMART" id="SM00327">
    <property type="entry name" value="VWA"/>
    <property type="match status" value="1"/>
</dbReference>
<comment type="caution">
    <text evidence="3">The sequence shown here is derived from an EMBL/GenBank/DDBJ whole genome shotgun (WGS) entry which is preliminary data.</text>
</comment>
<gene>
    <name evidence="3" type="ORF">FHR75_001020</name>
</gene>
<dbReference type="CDD" id="cd00198">
    <property type="entry name" value="vWFA"/>
    <property type="match status" value="1"/>
</dbReference>
<protein>
    <submittedName>
        <fullName evidence="3">Uncharacterized protein with von Willebrand factor type A (VWA) domain</fullName>
    </submittedName>
</protein>
<dbReference type="SUPFAM" id="SSF53300">
    <property type="entry name" value="vWA-like"/>
    <property type="match status" value="1"/>
</dbReference>
<dbReference type="Proteomes" id="UP000533269">
    <property type="component" value="Unassembled WGS sequence"/>
</dbReference>
<dbReference type="InterPro" id="IPR036465">
    <property type="entry name" value="vWFA_dom_sf"/>
</dbReference>
<reference evidence="3 4" key="2">
    <citation type="submission" date="2020-08" db="EMBL/GenBank/DDBJ databases">
        <authorList>
            <person name="Partida-Martinez L."/>
            <person name="Huntemann M."/>
            <person name="Clum A."/>
            <person name="Wang J."/>
            <person name="Palaniappan K."/>
            <person name="Ritter S."/>
            <person name="Chen I.-M."/>
            <person name="Stamatis D."/>
            <person name="Reddy T."/>
            <person name="O'Malley R."/>
            <person name="Daum C."/>
            <person name="Shapiro N."/>
            <person name="Ivanova N."/>
            <person name="Kyrpides N."/>
            <person name="Woyke T."/>
        </authorList>
    </citation>
    <scope>NUCLEOTIDE SEQUENCE [LARGE SCALE GENOMIC DNA]</scope>
    <source>
        <strain evidence="3 4">AS2.23</strain>
    </source>
</reference>
<dbReference type="Pfam" id="PF13519">
    <property type="entry name" value="VWA_2"/>
    <property type="match status" value="1"/>
</dbReference>
<organism evidence="3 4">
    <name type="scientific">Kineococcus radiotolerans</name>
    <dbReference type="NCBI Taxonomy" id="131568"/>
    <lineage>
        <taxon>Bacteria</taxon>
        <taxon>Bacillati</taxon>
        <taxon>Actinomycetota</taxon>
        <taxon>Actinomycetes</taxon>
        <taxon>Kineosporiales</taxon>
        <taxon>Kineosporiaceae</taxon>
        <taxon>Kineococcus</taxon>
    </lineage>
</organism>
<evidence type="ECO:0000313" key="3">
    <source>
        <dbReference type="EMBL" id="MBB2900232.1"/>
    </source>
</evidence>
<proteinExistence type="predicted"/>
<accession>A0A7W4TJT4</accession>
<feature type="region of interest" description="Disordered" evidence="1">
    <location>
        <begin position="402"/>
        <end position="431"/>
    </location>
</feature>
<dbReference type="Gene3D" id="3.40.50.410">
    <property type="entry name" value="von Willebrand factor, type A domain"/>
    <property type="match status" value="1"/>
</dbReference>
<evidence type="ECO:0000259" key="2">
    <source>
        <dbReference type="SMART" id="SM00327"/>
    </source>
</evidence>
<evidence type="ECO:0000256" key="1">
    <source>
        <dbReference type="SAM" id="MobiDB-lite"/>
    </source>
</evidence>
<name>A0A7W4TJT4_KINRA</name>
<feature type="compositionally biased region" description="Basic and acidic residues" evidence="1">
    <location>
        <begin position="402"/>
        <end position="416"/>
    </location>
</feature>
<dbReference type="AlphaFoldDB" id="A0A7W4TJT4"/>
<feature type="domain" description="VWFA" evidence="2">
    <location>
        <begin position="476"/>
        <end position="662"/>
    </location>
</feature>
<dbReference type="RefSeq" id="WP_183390565.1">
    <property type="nucleotide sequence ID" value="NZ_JACHVY010000001.1"/>
</dbReference>